<evidence type="ECO:0000256" key="3">
    <source>
        <dbReference type="ARBA" id="ARBA00022884"/>
    </source>
</evidence>
<dbReference type="SUPFAM" id="SSF53137">
    <property type="entry name" value="Translational machinery components"/>
    <property type="match status" value="1"/>
</dbReference>
<evidence type="ECO:0000256" key="5">
    <source>
        <dbReference type="ARBA" id="ARBA00023274"/>
    </source>
</evidence>
<comment type="similarity">
    <text evidence="1 7">Belongs to the universal ribosomal protein uL18 family.</text>
</comment>
<dbReference type="RefSeq" id="WP_050454131.1">
    <property type="nucleotide sequence ID" value="NZ_LFJJ01000087.1"/>
</dbReference>
<keyword evidence="9" id="KW-1185">Reference proteome</keyword>
<dbReference type="HAMAP" id="MF_01337_B">
    <property type="entry name" value="Ribosomal_uL18_B"/>
    <property type="match status" value="1"/>
</dbReference>
<gene>
    <name evidence="7" type="primary">rplR</name>
    <name evidence="8" type="ORF">BVER_04576c</name>
</gene>
<dbReference type="CDD" id="cd00432">
    <property type="entry name" value="Ribosomal_L18_L5e"/>
    <property type="match status" value="1"/>
</dbReference>
<comment type="function">
    <text evidence="7">This is one of the proteins that bind and probably mediate the attachment of the 5S RNA into the large ribosomal subunit, where it forms part of the central protuberance.</text>
</comment>
<dbReference type="AlphaFoldDB" id="A0A0L0MB99"/>
<dbReference type="PANTHER" id="PTHR12899:SF3">
    <property type="entry name" value="LARGE RIBOSOMAL SUBUNIT PROTEIN UL18M"/>
    <property type="match status" value="1"/>
</dbReference>
<dbReference type="InterPro" id="IPR005484">
    <property type="entry name" value="Ribosomal_uL18_bac/plant/anim"/>
</dbReference>
<sequence length="121" mass="13065">MDKTQSRLRRARQTRIKLAELQVPRLAVHRTNTHIYAQVFSACGTKVVASASTLEAEVRAELADKSGKGGNVTAATLIGKRIAEKAKAAGIESVAFDRSGFRYHGRVKALADAAREAGLKF</sequence>
<evidence type="ECO:0000256" key="6">
    <source>
        <dbReference type="ARBA" id="ARBA00035197"/>
    </source>
</evidence>
<dbReference type="InterPro" id="IPR057268">
    <property type="entry name" value="Ribosomal_L18"/>
</dbReference>
<accession>A0A0L0MB99</accession>
<dbReference type="Proteomes" id="UP000036959">
    <property type="component" value="Unassembled WGS sequence"/>
</dbReference>
<dbReference type="PANTHER" id="PTHR12899">
    <property type="entry name" value="39S RIBOSOMAL PROTEIN L18, MITOCHONDRIAL"/>
    <property type="match status" value="1"/>
</dbReference>
<keyword evidence="4 7" id="KW-0689">Ribosomal protein</keyword>
<dbReference type="GO" id="GO:0008097">
    <property type="term" value="F:5S rRNA binding"/>
    <property type="evidence" value="ECO:0007669"/>
    <property type="project" value="TreeGrafter"/>
</dbReference>
<proteinExistence type="inferred from homology"/>
<comment type="subunit">
    <text evidence="7">Part of the 50S ribosomal subunit; part of the 5S rRNA/L5/L18/L25 subcomplex. Contacts the 5S and 23S rRNAs.</text>
</comment>
<keyword evidence="2 7" id="KW-0699">rRNA-binding</keyword>
<organism evidence="8 9">
    <name type="scientific">Candidatus Burkholderia verschuerenii</name>
    <dbReference type="NCBI Taxonomy" id="242163"/>
    <lineage>
        <taxon>Bacteria</taxon>
        <taxon>Pseudomonadati</taxon>
        <taxon>Pseudomonadota</taxon>
        <taxon>Betaproteobacteria</taxon>
        <taxon>Burkholderiales</taxon>
        <taxon>Burkholderiaceae</taxon>
        <taxon>Burkholderia</taxon>
    </lineage>
</organism>
<dbReference type="Pfam" id="PF00861">
    <property type="entry name" value="Ribosomal_L18p"/>
    <property type="match status" value="1"/>
</dbReference>
<name>A0A0L0MB99_9BURK</name>
<keyword evidence="3 7" id="KW-0694">RNA-binding</keyword>
<dbReference type="EMBL" id="LFJJ01000087">
    <property type="protein sequence ID" value="KND59997.1"/>
    <property type="molecule type" value="Genomic_DNA"/>
</dbReference>
<dbReference type="InterPro" id="IPR004389">
    <property type="entry name" value="Ribosomal_uL18_bac-type"/>
</dbReference>
<dbReference type="GO" id="GO:0003735">
    <property type="term" value="F:structural constituent of ribosome"/>
    <property type="evidence" value="ECO:0007669"/>
    <property type="project" value="InterPro"/>
</dbReference>
<evidence type="ECO:0000256" key="1">
    <source>
        <dbReference type="ARBA" id="ARBA00007116"/>
    </source>
</evidence>
<dbReference type="PATRIC" id="fig|242163.4.peg.6880"/>
<dbReference type="NCBIfam" id="TIGR00060">
    <property type="entry name" value="L18_bact"/>
    <property type="match status" value="1"/>
</dbReference>
<evidence type="ECO:0000256" key="7">
    <source>
        <dbReference type="HAMAP-Rule" id="MF_01337"/>
    </source>
</evidence>
<reference evidence="9" key="1">
    <citation type="submission" date="2015-06" db="EMBL/GenBank/DDBJ databases">
        <title>Comparative genomics of Burkholderia leaf nodule symbionts.</title>
        <authorList>
            <person name="Carlier A."/>
            <person name="Eberl L."/>
            <person name="Pinto-Carbo M."/>
        </authorList>
    </citation>
    <scope>NUCLEOTIDE SEQUENCE [LARGE SCALE GENOMIC DNA]</scope>
    <source>
        <strain evidence="9">UZHbot4</strain>
    </source>
</reference>
<dbReference type="OrthoDB" id="9810939at2"/>
<dbReference type="GO" id="GO:0006412">
    <property type="term" value="P:translation"/>
    <property type="evidence" value="ECO:0007669"/>
    <property type="project" value="UniProtKB-UniRule"/>
</dbReference>
<evidence type="ECO:0000256" key="4">
    <source>
        <dbReference type="ARBA" id="ARBA00022980"/>
    </source>
</evidence>
<keyword evidence="5 7" id="KW-0687">Ribonucleoprotein</keyword>
<dbReference type="FunFam" id="3.30.420.100:FF:000001">
    <property type="entry name" value="50S ribosomal protein L18"/>
    <property type="match status" value="1"/>
</dbReference>
<dbReference type="Gene3D" id="3.30.420.100">
    <property type="match status" value="1"/>
</dbReference>
<evidence type="ECO:0000256" key="2">
    <source>
        <dbReference type="ARBA" id="ARBA00022730"/>
    </source>
</evidence>
<comment type="caution">
    <text evidence="8">The sequence shown here is derived from an EMBL/GenBank/DDBJ whole genome shotgun (WGS) entry which is preliminary data.</text>
</comment>
<evidence type="ECO:0000313" key="8">
    <source>
        <dbReference type="EMBL" id="KND59997.1"/>
    </source>
</evidence>
<protein>
    <recommendedName>
        <fullName evidence="6 7">Large ribosomal subunit protein uL18</fullName>
    </recommendedName>
</protein>
<evidence type="ECO:0000313" key="9">
    <source>
        <dbReference type="Proteomes" id="UP000036959"/>
    </source>
</evidence>
<dbReference type="GO" id="GO:0022625">
    <property type="term" value="C:cytosolic large ribosomal subunit"/>
    <property type="evidence" value="ECO:0007669"/>
    <property type="project" value="TreeGrafter"/>
</dbReference>